<sequence length="78" mass="9045">MFLIEFPYYGTISELLHKQKIKGLVHLLSIRETYLKTTRAPVLPEVLKTALRCAALYYSLPKILLAVYFLFPPFISLE</sequence>
<organism evidence="1 2">
    <name type="scientific">Candidatus Vallotiella hemipterorum</name>
    <dbReference type="NCBI Taxonomy" id="1177213"/>
    <lineage>
        <taxon>Bacteria</taxon>
        <taxon>Pseudomonadati</taxon>
        <taxon>Pseudomonadota</taxon>
        <taxon>Betaproteobacteria</taxon>
        <taxon>Burkholderiales</taxon>
        <taxon>Burkholderiaceae</taxon>
        <taxon>Candidatus Vallotiella</taxon>
    </lineage>
</organism>
<dbReference type="KEGG" id="vtr:MYVALT_F_03890"/>
<protein>
    <submittedName>
        <fullName evidence="1">Uncharacterized protein</fullName>
    </submittedName>
</protein>
<keyword evidence="2" id="KW-1185">Reference proteome</keyword>
<dbReference type="Proteomes" id="UP000693996">
    <property type="component" value="Chromosome"/>
</dbReference>
<name>A0A916JV69_9BURK</name>
<dbReference type="AlphaFoldDB" id="A0A916JV69"/>
<accession>A0A916JV69</accession>
<reference evidence="1" key="1">
    <citation type="submission" date="2021-06" db="EMBL/GenBank/DDBJ databases">
        <authorList>
            <person name="Szabo G."/>
        </authorList>
    </citation>
    <scope>NUCLEOTIDE SEQUENCE</scope>
    <source>
        <strain evidence="1">MYVALT</strain>
    </source>
</reference>
<evidence type="ECO:0000313" key="1">
    <source>
        <dbReference type="EMBL" id="CAG7602930.1"/>
    </source>
</evidence>
<proteinExistence type="predicted"/>
<dbReference type="EMBL" id="OU343031">
    <property type="protein sequence ID" value="CAG7602930.1"/>
    <property type="molecule type" value="Genomic_DNA"/>
</dbReference>
<evidence type="ECO:0000313" key="2">
    <source>
        <dbReference type="Proteomes" id="UP000693996"/>
    </source>
</evidence>
<gene>
    <name evidence="1" type="ORF">MYVALT_F_03890</name>
</gene>